<reference evidence="3" key="2">
    <citation type="submission" date="2021-08" db="EMBL/GenBank/DDBJ databases">
        <authorList>
            <person name="Tani A."/>
            <person name="Ola A."/>
            <person name="Ogura Y."/>
            <person name="Katsura K."/>
            <person name="Hayashi T."/>
        </authorList>
    </citation>
    <scope>NUCLEOTIDE SEQUENCE</scope>
    <source>
        <strain evidence="3">DSM 17168</strain>
    </source>
</reference>
<feature type="region of interest" description="Disordered" evidence="1">
    <location>
        <begin position="218"/>
        <end position="240"/>
    </location>
</feature>
<dbReference type="RefSeq" id="WP_238235450.1">
    <property type="nucleotide sequence ID" value="NZ_BPQQ01000028.1"/>
</dbReference>
<accession>A0ABQ4SFM6</accession>
<dbReference type="InterPro" id="IPR046593">
    <property type="entry name" value="DUF6651"/>
</dbReference>
<keyword evidence="4" id="KW-1185">Reference proteome</keyword>
<evidence type="ECO:0000313" key="4">
    <source>
        <dbReference type="Proteomes" id="UP001055153"/>
    </source>
</evidence>
<organism evidence="3 4">
    <name type="scientific">Methylobacterium isbiliense</name>
    <dbReference type="NCBI Taxonomy" id="315478"/>
    <lineage>
        <taxon>Bacteria</taxon>
        <taxon>Pseudomonadati</taxon>
        <taxon>Pseudomonadota</taxon>
        <taxon>Alphaproteobacteria</taxon>
        <taxon>Hyphomicrobiales</taxon>
        <taxon>Methylobacteriaceae</taxon>
        <taxon>Methylobacterium</taxon>
    </lineage>
</organism>
<dbReference type="Pfam" id="PF20356">
    <property type="entry name" value="DUF6651"/>
    <property type="match status" value="1"/>
</dbReference>
<reference evidence="3" key="1">
    <citation type="journal article" date="2021" name="Front. Microbiol.">
        <title>Comprehensive Comparative Genomics and Phenotyping of Methylobacterium Species.</title>
        <authorList>
            <person name="Alessa O."/>
            <person name="Ogura Y."/>
            <person name="Fujitani Y."/>
            <person name="Takami H."/>
            <person name="Hayashi T."/>
            <person name="Sahin N."/>
            <person name="Tani A."/>
        </authorList>
    </citation>
    <scope>NUCLEOTIDE SEQUENCE</scope>
    <source>
        <strain evidence="3">DSM 17168</strain>
    </source>
</reference>
<protein>
    <recommendedName>
        <fullName evidence="2">DUF6651 domain-containing protein</fullName>
    </recommendedName>
</protein>
<proteinExistence type="predicted"/>
<feature type="compositionally biased region" description="Polar residues" evidence="1">
    <location>
        <begin position="218"/>
        <end position="231"/>
    </location>
</feature>
<evidence type="ECO:0000313" key="3">
    <source>
        <dbReference type="EMBL" id="GJE00564.1"/>
    </source>
</evidence>
<dbReference type="EMBL" id="BPQQ01000028">
    <property type="protein sequence ID" value="GJE00564.1"/>
    <property type="molecule type" value="Genomic_DNA"/>
</dbReference>
<evidence type="ECO:0000259" key="2">
    <source>
        <dbReference type="Pfam" id="PF20356"/>
    </source>
</evidence>
<sequence length="268" mass="28536">MKLKTIEVNGATYAAVQDGKPVYVDEAGKEIAFDAPHTIGTITRLNGEAKAHREAKEAAEGRLKAFEGIEDAEAARKAMETVRNLDQGQLVTAGKVQEIRDAAAKAAREQVEAVAMASAEQIAKLEGERNGLQSALYEEKIGGSFSRSKFVAEKVAIPPTFLQAQFGKHFAVENGKIIAKDHAGNPIYSRAKPGEVADFDEALEHLIAADPYRDSILKGTNSSGSGARPSNGNGGARTYTRAEFDKLPPAQQSAAMVAVRKGEASLVD</sequence>
<gene>
    <name evidence="3" type="ORF">GMJLKIPL_2487</name>
</gene>
<evidence type="ECO:0000256" key="1">
    <source>
        <dbReference type="SAM" id="MobiDB-lite"/>
    </source>
</evidence>
<comment type="caution">
    <text evidence="3">The sequence shown here is derived from an EMBL/GenBank/DDBJ whole genome shotgun (WGS) entry which is preliminary data.</text>
</comment>
<feature type="domain" description="DUF6651" evidence="2">
    <location>
        <begin position="128"/>
        <end position="234"/>
    </location>
</feature>
<dbReference type="Proteomes" id="UP001055153">
    <property type="component" value="Unassembled WGS sequence"/>
</dbReference>
<name>A0ABQ4SFM6_9HYPH</name>